<sequence>MSYTADLHLHSRYAYATSKNITLESLAAWARVKGIDLLSSADFTHPVWRRELEDKLVPVSPGLYRFGGVSFVLGTEVSCVYKQGGRSRRVHMLLFAPGFATVDRLRAAFSDAGAKLESDGRPTLRMSARDLTALALDIDPQCMVIPAHVWTPWFGLFGSKSGFDHLEECFLDMAPQIHAIETGLSSDPAMNWNIQGLGDRSIVSFSDAHSAPKLGRELTVFDGDLGYGELADALRHRRVAYSVEFYPEEGKYHHSGHRKCGVSHSPEDTARIGQRCPVCDRPLTLGVLHRISGLSDGEESSHRDAGGFVQNQEGFPPFIRLVPLIEVIAETMGLGPASKRVERKYSRIIGELESELDVLAWAGEADLVTVAGETLARIILKARVGEVMVEPGYDGLYGKVSVAG</sequence>
<dbReference type="InterPro" id="IPR016195">
    <property type="entry name" value="Pol/histidinol_Pase-like"/>
</dbReference>
<reference evidence="1" key="1">
    <citation type="submission" date="2018-05" db="EMBL/GenBank/DDBJ databases">
        <authorList>
            <person name="Lanie J.A."/>
            <person name="Ng W.-L."/>
            <person name="Kazmierczak K.M."/>
            <person name="Andrzejewski T.M."/>
            <person name="Davidsen T.M."/>
            <person name="Wayne K.J."/>
            <person name="Tettelin H."/>
            <person name="Glass J.I."/>
            <person name="Rusch D."/>
            <person name="Podicherti R."/>
            <person name="Tsui H.-C.T."/>
            <person name="Winkler M.E."/>
        </authorList>
    </citation>
    <scope>NUCLEOTIDE SEQUENCE</scope>
</reference>
<proteinExistence type="predicted"/>
<evidence type="ECO:0000313" key="1">
    <source>
        <dbReference type="EMBL" id="SVB21336.1"/>
    </source>
</evidence>
<dbReference type="PANTHER" id="PTHR40084">
    <property type="entry name" value="PHOSPHOHYDROLASE, PHP FAMILY"/>
    <property type="match status" value="1"/>
</dbReference>
<evidence type="ECO:0008006" key="2">
    <source>
        <dbReference type="Google" id="ProtNLM"/>
    </source>
</evidence>
<accession>A0A382C5J7</accession>
<dbReference type="CDD" id="cd19067">
    <property type="entry name" value="PfuEndoQ-like"/>
    <property type="match status" value="1"/>
</dbReference>
<dbReference type="AlphaFoldDB" id="A0A382C5J7"/>
<organism evidence="1">
    <name type="scientific">marine metagenome</name>
    <dbReference type="NCBI Taxonomy" id="408172"/>
    <lineage>
        <taxon>unclassified sequences</taxon>
        <taxon>metagenomes</taxon>
        <taxon>ecological metagenomes</taxon>
    </lineage>
</organism>
<protein>
    <recommendedName>
        <fullName evidence="2">DNA helicase UvrD</fullName>
    </recommendedName>
</protein>
<dbReference type="Gene3D" id="3.20.20.140">
    <property type="entry name" value="Metal-dependent hydrolases"/>
    <property type="match status" value="1"/>
</dbReference>
<dbReference type="PANTHER" id="PTHR40084:SF1">
    <property type="entry name" value="PHOSPHOTRANSFERASE"/>
    <property type="match status" value="1"/>
</dbReference>
<dbReference type="SUPFAM" id="SSF89550">
    <property type="entry name" value="PHP domain-like"/>
    <property type="match status" value="1"/>
</dbReference>
<dbReference type="EMBL" id="UINC01032905">
    <property type="protein sequence ID" value="SVB21336.1"/>
    <property type="molecule type" value="Genomic_DNA"/>
</dbReference>
<name>A0A382C5J7_9ZZZZ</name>
<gene>
    <name evidence="1" type="ORF">METZ01_LOCUS174190</name>
</gene>